<dbReference type="EMBL" id="CP022188">
    <property type="protein sequence ID" value="AWI80191.1"/>
    <property type="molecule type" value="Genomic_DNA"/>
</dbReference>
<gene>
    <name evidence="5" type="ORF">CEW87_12930</name>
</gene>
<dbReference type="SUPFAM" id="SSF46689">
    <property type="entry name" value="Homeodomain-like"/>
    <property type="match status" value="2"/>
</dbReference>
<dbReference type="Proteomes" id="UP000244902">
    <property type="component" value="Chromosome"/>
</dbReference>
<dbReference type="PROSITE" id="PS00041">
    <property type="entry name" value="HTH_ARAC_FAMILY_1"/>
    <property type="match status" value="1"/>
</dbReference>
<name>A0A2U8H2R8_9RHOO</name>
<feature type="domain" description="HTH araC/xylS-type" evidence="4">
    <location>
        <begin position="223"/>
        <end position="324"/>
    </location>
</feature>
<dbReference type="AlphaFoldDB" id="A0A2U8H2R8"/>
<evidence type="ECO:0000313" key="6">
    <source>
        <dbReference type="Proteomes" id="UP000244902"/>
    </source>
</evidence>
<dbReference type="GO" id="GO:0003700">
    <property type="term" value="F:DNA-binding transcription factor activity"/>
    <property type="evidence" value="ECO:0007669"/>
    <property type="project" value="InterPro"/>
</dbReference>
<keyword evidence="3" id="KW-0804">Transcription</keyword>
<accession>A0A2U8H2R8</accession>
<dbReference type="InterPro" id="IPR009057">
    <property type="entry name" value="Homeodomain-like_sf"/>
</dbReference>
<dbReference type="GO" id="GO:0043565">
    <property type="term" value="F:sequence-specific DNA binding"/>
    <property type="evidence" value="ECO:0007669"/>
    <property type="project" value="InterPro"/>
</dbReference>
<keyword evidence="2" id="KW-0238">DNA-binding</keyword>
<evidence type="ECO:0000256" key="3">
    <source>
        <dbReference type="ARBA" id="ARBA00023163"/>
    </source>
</evidence>
<dbReference type="Pfam" id="PF12833">
    <property type="entry name" value="HTH_18"/>
    <property type="match status" value="1"/>
</dbReference>
<dbReference type="InterPro" id="IPR018062">
    <property type="entry name" value="HTH_AraC-typ_CS"/>
</dbReference>
<reference evidence="5 6" key="1">
    <citation type="submission" date="2017-06" db="EMBL/GenBank/DDBJ databases">
        <title>Azoarcus sp. TSNA42 complete genome sequence.</title>
        <authorList>
            <person name="Woo J.-H."/>
            <person name="Kim H.-S."/>
        </authorList>
    </citation>
    <scope>NUCLEOTIDE SEQUENCE [LARGE SCALE GENOMIC DNA]</scope>
    <source>
        <strain evidence="5 6">TSNA42</strain>
    </source>
</reference>
<proteinExistence type="predicted"/>
<evidence type="ECO:0000313" key="5">
    <source>
        <dbReference type="EMBL" id="AWI80191.1"/>
    </source>
</evidence>
<organism evidence="5 6">
    <name type="scientific">Parazoarcus communis</name>
    <dbReference type="NCBI Taxonomy" id="41977"/>
    <lineage>
        <taxon>Bacteria</taxon>
        <taxon>Pseudomonadati</taxon>
        <taxon>Pseudomonadota</taxon>
        <taxon>Betaproteobacteria</taxon>
        <taxon>Rhodocyclales</taxon>
        <taxon>Zoogloeaceae</taxon>
        <taxon>Parazoarcus</taxon>
    </lineage>
</organism>
<dbReference type="Gene3D" id="1.10.10.60">
    <property type="entry name" value="Homeodomain-like"/>
    <property type="match status" value="1"/>
</dbReference>
<evidence type="ECO:0000259" key="4">
    <source>
        <dbReference type="PROSITE" id="PS01124"/>
    </source>
</evidence>
<dbReference type="InterPro" id="IPR050204">
    <property type="entry name" value="AraC_XylS_family_regulators"/>
</dbReference>
<protein>
    <submittedName>
        <fullName evidence="5">AraC family transcriptional regulator</fullName>
    </submittedName>
</protein>
<dbReference type="PANTHER" id="PTHR46796:SF12">
    <property type="entry name" value="HTH-TYPE DNA-BINDING TRANSCRIPTIONAL ACTIVATOR EUTR"/>
    <property type="match status" value="1"/>
</dbReference>
<dbReference type="InterPro" id="IPR018060">
    <property type="entry name" value="HTH_AraC"/>
</dbReference>
<dbReference type="SMART" id="SM00342">
    <property type="entry name" value="HTH_ARAC"/>
    <property type="match status" value="1"/>
</dbReference>
<dbReference type="RefSeq" id="WP_108973572.1">
    <property type="nucleotide sequence ID" value="NZ_CP022188.1"/>
</dbReference>
<evidence type="ECO:0000256" key="1">
    <source>
        <dbReference type="ARBA" id="ARBA00023015"/>
    </source>
</evidence>
<dbReference type="PANTHER" id="PTHR46796">
    <property type="entry name" value="HTH-TYPE TRANSCRIPTIONAL ACTIVATOR RHAS-RELATED"/>
    <property type="match status" value="1"/>
</dbReference>
<keyword evidence="1" id="KW-0805">Transcription regulation</keyword>
<dbReference type="PROSITE" id="PS01124">
    <property type="entry name" value="HTH_ARAC_FAMILY_2"/>
    <property type="match status" value="1"/>
</dbReference>
<dbReference type="OrthoDB" id="185346at2"/>
<sequence length="330" mass="36935">MTSSASTGAEEAFSAQRRTTHDADDHASCLRNWKQQYDQLTAGAFSGHFEEYCFESLQIFRERTNQSVHEVGQSWKGSRTFGVPVEIDGNGWYCGEILDINSFVTLKGGEEMDFRTPKLQEILGVTADAKALNNYALQVEHRDLEAELEGKRVLPTSPEQAAALRDFLGTVISSLRATPEMLKHAAMRKALEQAVYGSLLSTIKPALENRSTPSCRARQLVVERTREYMQAHIEEPFTIADLCAELRVSRRTLQYSFQDVLNLNPVSFLRALRLNGVRRALKAAPAVSTSVADVAAKWGFWHLSHFASDYKAMFGELPSETLRNTTLRLG</sequence>
<evidence type="ECO:0000256" key="2">
    <source>
        <dbReference type="ARBA" id="ARBA00023125"/>
    </source>
</evidence>